<dbReference type="Gene3D" id="1.25.40.180">
    <property type="match status" value="1"/>
</dbReference>
<gene>
    <name evidence="14" type="ORF">D0859_12092</name>
</gene>
<dbReference type="SUPFAM" id="SSF53448">
    <property type="entry name" value="Nucleotide-diphospho-sugar transferases"/>
    <property type="match status" value="1"/>
</dbReference>
<evidence type="ECO:0000313" key="14">
    <source>
        <dbReference type="EMBL" id="RMZ23866.1"/>
    </source>
</evidence>
<feature type="region of interest" description="Disordered" evidence="12">
    <location>
        <begin position="482"/>
        <end position="534"/>
    </location>
</feature>
<evidence type="ECO:0000256" key="3">
    <source>
        <dbReference type="ARBA" id="ARBA00018601"/>
    </source>
</evidence>
<feature type="region of interest" description="Disordered" evidence="12">
    <location>
        <begin position="437"/>
        <end position="463"/>
    </location>
</feature>
<dbReference type="GO" id="GO:0003743">
    <property type="term" value="F:translation initiation factor activity"/>
    <property type="evidence" value="ECO:0007669"/>
    <property type="project" value="UniProtKB-KW"/>
</dbReference>
<organism evidence="14 15">
    <name type="scientific">Hortaea werneckii</name>
    <name type="common">Black yeast</name>
    <name type="synonym">Cladosporium werneckii</name>
    <dbReference type="NCBI Taxonomy" id="91943"/>
    <lineage>
        <taxon>Eukaryota</taxon>
        <taxon>Fungi</taxon>
        <taxon>Dikarya</taxon>
        <taxon>Ascomycota</taxon>
        <taxon>Pezizomycotina</taxon>
        <taxon>Dothideomycetes</taxon>
        <taxon>Dothideomycetidae</taxon>
        <taxon>Mycosphaerellales</taxon>
        <taxon>Teratosphaeriaceae</taxon>
        <taxon>Hortaea</taxon>
    </lineage>
</organism>
<feature type="compositionally biased region" description="Acidic residues" evidence="12">
    <location>
        <begin position="485"/>
        <end position="505"/>
    </location>
</feature>
<dbReference type="Pfam" id="PF25084">
    <property type="entry name" value="LbH_EIF2B"/>
    <property type="match status" value="1"/>
</dbReference>
<evidence type="ECO:0000256" key="9">
    <source>
        <dbReference type="ARBA" id="ARBA00044144"/>
    </source>
</evidence>
<protein>
    <recommendedName>
        <fullName evidence="3">Mannose-1-phosphate guanyltransferase</fullName>
    </recommendedName>
    <alternativeName>
        <fullName evidence="8">GDP-mannose pyrophosphorylase</fullName>
    </alternativeName>
    <alternativeName>
        <fullName evidence="7">GTP-mannose-1-phosphate guanylyltransferase</fullName>
    </alternativeName>
    <alternativeName>
        <fullName evidence="9">Translation initiation factor eIF2B subunit epsilon</fullName>
    </alternativeName>
    <alternativeName>
        <fullName evidence="10">eIF2B GDP-GTP exchange factor subunit epsilon</fullName>
    </alternativeName>
</protein>
<evidence type="ECO:0000256" key="2">
    <source>
        <dbReference type="ARBA" id="ARBA00007878"/>
    </source>
</evidence>
<dbReference type="Gene3D" id="3.90.550.10">
    <property type="entry name" value="Spore Coat Polysaccharide Biosynthesis Protein SpsA, Chain A"/>
    <property type="match status" value="1"/>
</dbReference>
<evidence type="ECO:0000256" key="5">
    <source>
        <dbReference type="ARBA" id="ARBA00022540"/>
    </source>
</evidence>
<dbReference type="FunFam" id="3.90.550.10:FF:000066">
    <property type="entry name" value="Translation initiation factor eIF-2B subunit epsilon"/>
    <property type="match status" value="1"/>
</dbReference>
<comment type="similarity">
    <text evidence="2">Belongs to the eIF-2B gamma/epsilon subunits family.</text>
</comment>
<evidence type="ECO:0000259" key="13">
    <source>
        <dbReference type="PROSITE" id="PS51363"/>
    </source>
</evidence>
<dbReference type="SUPFAM" id="SSF51161">
    <property type="entry name" value="Trimeric LpxA-like enzymes"/>
    <property type="match status" value="1"/>
</dbReference>
<dbReference type="InterPro" id="IPR005835">
    <property type="entry name" value="NTP_transferase_dom"/>
</dbReference>
<name>A0A3M7IEY4_HORWE</name>
<dbReference type="InterPro" id="IPR035543">
    <property type="entry name" value="eIF-2B_epsilon_N"/>
</dbReference>
<dbReference type="OrthoDB" id="424572at2759"/>
<dbReference type="InterPro" id="IPR056764">
    <property type="entry name" value="LbH_EIF2B3/5"/>
</dbReference>
<dbReference type="PANTHER" id="PTHR45887">
    <property type="entry name" value="TRANSLATION INITIATION FACTOR EIF-2B SUBUNIT EPSILON"/>
    <property type="match status" value="1"/>
</dbReference>
<dbReference type="InterPro" id="IPR003307">
    <property type="entry name" value="W2_domain"/>
</dbReference>
<dbReference type="PANTHER" id="PTHR45887:SF1">
    <property type="entry name" value="TRANSLATION INITIATION FACTOR EIF-2B SUBUNIT EPSILON"/>
    <property type="match status" value="1"/>
</dbReference>
<dbReference type="Proteomes" id="UP000281677">
    <property type="component" value="Unassembled WGS sequence"/>
</dbReference>
<dbReference type="GO" id="GO:0005851">
    <property type="term" value="C:eukaryotic translation initiation factor 2B complex"/>
    <property type="evidence" value="ECO:0007669"/>
    <property type="project" value="TreeGrafter"/>
</dbReference>
<dbReference type="InterPro" id="IPR051956">
    <property type="entry name" value="eIF2B_epsilon"/>
</dbReference>
<evidence type="ECO:0000256" key="6">
    <source>
        <dbReference type="ARBA" id="ARBA00022917"/>
    </source>
</evidence>
<dbReference type="EMBL" id="QWIT01000454">
    <property type="protein sequence ID" value="RMZ23866.1"/>
    <property type="molecule type" value="Genomic_DNA"/>
</dbReference>
<keyword evidence="5" id="KW-0396">Initiation factor</keyword>
<feature type="region of interest" description="Disordered" evidence="12">
    <location>
        <begin position="1"/>
        <end position="24"/>
    </location>
</feature>
<dbReference type="CDD" id="cd04197">
    <property type="entry name" value="eIF-2B_epsilon_N"/>
    <property type="match status" value="1"/>
</dbReference>
<accession>A0A3M7IEY4</accession>
<evidence type="ECO:0000313" key="15">
    <source>
        <dbReference type="Proteomes" id="UP000281677"/>
    </source>
</evidence>
<dbReference type="Gene3D" id="2.160.10.10">
    <property type="entry name" value="Hexapeptide repeat proteins"/>
    <property type="match status" value="1"/>
</dbReference>
<dbReference type="Pfam" id="PF00483">
    <property type="entry name" value="NTP_transferase"/>
    <property type="match status" value="1"/>
</dbReference>
<dbReference type="GO" id="GO:0031369">
    <property type="term" value="F:translation initiation factor binding"/>
    <property type="evidence" value="ECO:0007669"/>
    <property type="project" value="InterPro"/>
</dbReference>
<comment type="subunit">
    <text evidence="11">Component of the translation initiation factor 2B (eIF2B) complex which is a heterodecamer of two sets of five different subunits: alpha, beta, gamma, delta and epsilon. Subunits alpha, beta and delta comprise a regulatory subcomplex and subunits epsilon and gamma comprise a catalytic subcomplex. Within the complex, the hexameric regulatory complex resides at the center, with the two heterodimeric catalytic subcomplexes bound on opposite sides.</text>
</comment>
<dbReference type="GO" id="GO:0005829">
    <property type="term" value="C:cytosol"/>
    <property type="evidence" value="ECO:0007669"/>
    <property type="project" value="UniProtKB-SubCell"/>
</dbReference>
<evidence type="ECO:0000256" key="1">
    <source>
        <dbReference type="ARBA" id="ARBA00004514"/>
    </source>
</evidence>
<dbReference type="InterPro" id="IPR016024">
    <property type="entry name" value="ARM-type_fold"/>
</dbReference>
<dbReference type="InterPro" id="IPR029044">
    <property type="entry name" value="Nucleotide-diphossugar_trans"/>
</dbReference>
<dbReference type="GO" id="GO:0005085">
    <property type="term" value="F:guanyl-nucleotide exchange factor activity"/>
    <property type="evidence" value="ECO:0007669"/>
    <property type="project" value="InterPro"/>
</dbReference>
<evidence type="ECO:0000256" key="7">
    <source>
        <dbReference type="ARBA" id="ARBA00030179"/>
    </source>
</evidence>
<evidence type="ECO:0000256" key="8">
    <source>
        <dbReference type="ARBA" id="ARBA00031190"/>
    </source>
</evidence>
<dbReference type="InterPro" id="IPR044123">
    <property type="entry name" value="W2_eIF2B_epsilon"/>
</dbReference>
<keyword evidence="4" id="KW-0963">Cytoplasm</keyword>
<dbReference type="SUPFAM" id="SSF48371">
    <property type="entry name" value="ARM repeat"/>
    <property type="match status" value="1"/>
</dbReference>
<comment type="caution">
    <text evidence="14">The sequence shown here is derived from an EMBL/GenBank/DDBJ whole genome shotgun (WGS) entry which is preliminary data.</text>
</comment>
<dbReference type="PROSITE" id="PS51363">
    <property type="entry name" value="W2"/>
    <property type="match status" value="1"/>
</dbReference>
<evidence type="ECO:0000256" key="4">
    <source>
        <dbReference type="ARBA" id="ARBA00022490"/>
    </source>
</evidence>
<dbReference type="InterPro" id="IPR011004">
    <property type="entry name" value="Trimer_LpxA-like_sf"/>
</dbReference>
<sequence>MPPKGKKGANAGKGKQGEEEPEEPLQAVILADSYETRFNPFTLEKPRCLLPLANTPLIEYTCELLANAGVEEVFLYSGNHTDQVEEYLQHSKWTKDTSPFSLEIIRSTSRSIGDAMRDLDQKQLIKGDFICVYGDVVANVPLEAALSAHKARRAKDKKSIMTMVLREAGDYHRTKSQHMRPCFVVDPTTDACVHYEQMKPHETPKLDVPDEVLKEHVEIDVREDLIDCGIDICTPEVLAQWSDNFDWQMPRRGFVHGVLKDFETFQLTIHTHIVREGYAARVKNLQAYDAISKDIVSRWAYPLSPDTNLLPDQSYQLQRGGVYKEDGVFLARSSVISRKSVLGKATSIGDASVISNSIIGRRCVIGKRVRIEGAYIWDDARIGDDTVIDTAIVASEASVGRGCRVEKGALLSYGVNIANGTTVKGNTRVTRLKRKRGYEEDEVVKGQTDTTIVGEGGNGFELDFDDDEEEAYESMLAGAQQMALETEDDTSSQFSDEEDDEEDDLDHEHHRSASRSESFTSIGSDESGEAKRSAADFHHEAANSIFDSLQKGQDPDTIQLELKALTLAANAEGKQIRRAVAVAFAKRMANLVETGKSAKEAASSTVSSNQLLVERCVDADSAEEQVEFLLFLQTDLVHRQQGPKLLLFASFQLANNDLADADGFREWWEDERSSASDELKSIDIEFPAACHNVSVLSRAKNGGRGKILTISKTLRRVVKKNDAPPHTVRRLVHHINLQTRQLIRILLEHFAEVLDSHFQILLVVLEDLGLVVAGQVVGEGIRPLESLAALLQGVGRGFEELHLDPGHA</sequence>
<keyword evidence="6" id="KW-0648">Protein biosynthesis</keyword>
<dbReference type="AlphaFoldDB" id="A0A3M7IEY4"/>
<evidence type="ECO:0000256" key="11">
    <source>
        <dbReference type="ARBA" id="ARBA00046432"/>
    </source>
</evidence>
<feature type="domain" description="W2" evidence="13">
    <location>
        <begin position="531"/>
        <end position="706"/>
    </location>
</feature>
<reference evidence="14 15" key="1">
    <citation type="journal article" date="2018" name="BMC Genomics">
        <title>Genomic evidence for intraspecific hybridization in a clonal and extremely halotolerant yeast.</title>
        <authorList>
            <person name="Gostincar C."/>
            <person name="Stajich J.E."/>
            <person name="Zupancic J."/>
            <person name="Zalar P."/>
            <person name="Gunde-Cimerman N."/>
        </authorList>
    </citation>
    <scope>NUCLEOTIDE SEQUENCE [LARGE SCALE GENOMIC DNA]</scope>
    <source>
        <strain evidence="14 15">EXF-120</strain>
    </source>
</reference>
<dbReference type="CDD" id="cd05787">
    <property type="entry name" value="LbH_eIF2B_epsilon"/>
    <property type="match status" value="1"/>
</dbReference>
<evidence type="ECO:0000256" key="12">
    <source>
        <dbReference type="SAM" id="MobiDB-lite"/>
    </source>
</evidence>
<evidence type="ECO:0000256" key="10">
    <source>
        <dbReference type="ARBA" id="ARBA00044345"/>
    </source>
</evidence>
<comment type="subcellular location">
    <subcellularLocation>
        <location evidence="1">Cytoplasm</location>
        <location evidence="1">Cytosol</location>
    </subcellularLocation>
</comment>
<dbReference type="CDD" id="cd11558">
    <property type="entry name" value="W2_eIF2B_epsilon"/>
    <property type="match status" value="1"/>
</dbReference>
<proteinExistence type="inferred from homology"/>